<evidence type="ECO:0000313" key="2">
    <source>
        <dbReference type="Proteomes" id="UP000053424"/>
    </source>
</evidence>
<dbReference type="Proteomes" id="UP000053424">
    <property type="component" value="Unassembled WGS sequence"/>
</dbReference>
<evidence type="ECO:0000313" key="1">
    <source>
        <dbReference type="EMBL" id="KIM39493.1"/>
    </source>
</evidence>
<dbReference type="AlphaFoldDB" id="A0A0C2XPC2"/>
<accession>A0A0C2XPC2</accession>
<protein>
    <submittedName>
        <fullName evidence="1">Uncharacterized protein</fullName>
    </submittedName>
</protein>
<dbReference type="EMBL" id="KN831785">
    <property type="protein sequence ID" value="KIM39493.1"/>
    <property type="molecule type" value="Genomic_DNA"/>
</dbReference>
<organism evidence="1 2">
    <name type="scientific">Hebeloma cylindrosporum</name>
    <dbReference type="NCBI Taxonomy" id="76867"/>
    <lineage>
        <taxon>Eukaryota</taxon>
        <taxon>Fungi</taxon>
        <taxon>Dikarya</taxon>
        <taxon>Basidiomycota</taxon>
        <taxon>Agaricomycotina</taxon>
        <taxon>Agaricomycetes</taxon>
        <taxon>Agaricomycetidae</taxon>
        <taxon>Agaricales</taxon>
        <taxon>Agaricineae</taxon>
        <taxon>Hymenogastraceae</taxon>
        <taxon>Hebeloma</taxon>
    </lineage>
</organism>
<reference evidence="2" key="2">
    <citation type="submission" date="2015-01" db="EMBL/GenBank/DDBJ databases">
        <title>Evolutionary Origins and Diversification of the Mycorrhizal Mutualists.</title>
        <authorList>
            <consortium name="DOE Joint Genome Institute"/>
            <consortium name="Mycorrhizal Genomics Consortium"/>
            <person name="Kohler A."/>
            <person name="Kuo A."/>
            <person name="Nagy L.G."/>
            <person name="Floudas D."/>
            <person name="Copeland A."/>
            <person name="Barry K.W."/>
            <person name="Cichocki N."/>
            <person name="Veneault-Fourrey C."/>
            <person name="LaButti K."/>
            <person name="Lindquist E.A."/>
            <person name="Lipzen A."/>
            <person name="Lundell T."/>
            <person name="Morin E."/>
            <person name="Murat C."/>
            <person name="Riley R."/>
            <person name="Ohm R."/>
            <person name="Sun H."/>
            <person name="Tunlid A."/>
            <person name="Henrissat B."/>
            <person name="Grigoriev I.V."/>
            <person name="Hibbett D.S."/>
            <person name="Martin F."/>
        </authorList>
    </citation>
    <scope>NUCLEOTIDE SEQUENCE [LARGE SCALE GENOMIC DNA]</scope>
    <source>
        <strain evidence="2">h7</strain>
    </source>
</reference>
<gene>
    <name evidence="1" type="ORF">M413DRAFT_415414</name>
</gene>
<dbReference type="OrthoDB" id="3010872at2759"/>
<reference evidence="1 2" key="1">
    <citation type="submission" date="2014-04" db="EMBL/GenBank/DDBJ databases">
        <authorList>
            <consortium name="DOE Joint Genome Institute"/>
            <person name="Kuo A."/>
            <person name="Gay G."/>
            <person name="Dore J."/>
            <person name="Kohler A."/>
            <person name="Nagy L.G."/>
            <person name="Floudas D."/>
            <person name="Copeland A."/>
            <person name="Barry K.W."/>
            <person name="Cichocki N."/>
            <person name="Veneault-Fourrey C."/>
            <person name="LaButti K."/>
            <person name="Lindquist E.A."/>
            <person name="Lipzen A."/>
            <person name="Lundell T."/>
            <person name="Morin E."/>
            <person name="Murat C."/>
            <person name="Sun H."/>
            <person name="Tunlid A."/>
            <person name="Henrissat B."/>
            <person name="Grigoriev I.V."/>
            <person name="Hibbett D.S."/>
            <person name="Martin F."/>
            <person name="Nordberg H.P."/>
            <person name="Cantor M.N."/>
            <person name="Hua S.X."/>
        </authorList>
    </citation>
    <scope>NUCLEOTIDE SEQUENCE [LARGE SCALE GENOMIC DNA]</scope>
    <source>
        <strain evidence="2">h7</strain>
    </source>
</reference>
<keyword evidence="2" id="KW-1185">Reference proteome</keyword>
<name>A0A0C2XPC2_HEBCY</name>
<dbReference type="HOGENOM" id="CLU_080209_0_0_1"/>
<sequence length="285" mass="30143">MEPQVTTEQQICNALALPDPVTAVSCLIHVVQQQPYAETVACIADTYESLASVNPSGADCLAQTLVLLNESPDVPNIAKHAPRRNPDQGTFSETLNLFLYEVISAAIAEPTSDPAAIAPTNPFFVGSVISASAVKYGLFASAAQIGAVALGIHFPGIEYQLYSGPEAYEELALGACLQLLIAGSVFSDIGQLGRNKGQLLPSLKSLLTNKTIKEPNGKKLLQVTIEHAEKGFPSDFSSGEAWNILFPVEAPTNSFPVGSATSTAAATRGYVAQIGSFVYRLFFGH</sequence>
<proteinExistence type="predicted"/>